<accession>A0A1R1JYU1</accession>
<dbReference type="AlphaFoldDB" id="A0A1R1JYU1"/>
<dbReference type="OrthoDB" id="5525374at2"/>
<dbReference type="RefSeq" id="WP_076409143.1">
    <property type="nucleotide sequence ID" value="NZ_AP028040.1"/>
</dbReference>
<evidence type="ECO:0000313" key="2">
    <source>
        <dbReference type="EMBL" id="OMG92362.1"/>
    </source>
</evidence>
<organism evidence="2 3">
    <name type="scientific">Alcaligenes xylosoxydans xylosoxydans</name>
    <name type="common">Achromobacter xylosoxidans</name>
    <dbReference type="NCBI Taxonomy" id="85698"/>
    <lineage>
        <taxon>Bacteria</taxon>
        <taxon>Pseudomonadati</taxon>
        <taxon>Pseudomonadota</taxon>
        <taxon>Betaproteobacteria</taxon>
        <taxon>Burkholderiales</taxon>
        <taxon>Alcaligenaceae</taxon>
        <taxon>Achromobacter</taxon>
    </lineage>
</organism>
<dbReference type="GO" id="GO:0016747">
    <property type="term" value="F:acyltransferase activity, transferring groups other than amino-acyl groups"/>
    <property type="evidence" value="ECO:0007669"/>
    <property type="project" value="InterPro"/>
</dbReference>
<protein>
    <submittedName>
        <fullName evidence="2">GNAT family N-acetyltransferase</fullName>
    </submittedName>
</protein>
<sequence length="161" mass="17798">MSPHSLALQAATEDDLPFLLALRKATMTEHLARAGAPQDDAHHLARIRHHFDDAQIVWLHGRPAGLFKTHRDPDGWRVVQIQIDPAFQGQGLGRRLLADLLRQADDEGAPVTLSVLKGNPARRLYESLGFTPVEETALEIEMRYEPGPRPAAEPKPSLAAL</sequence>
<dbReference type="InterPro" id="IPR000182">
    <property type="entry name" value="GNAT_dom"/>
</dbReference>
<dbReference type="SUPFAM" id="SSF55729">
    <property type="entry name" value="Acyl-CoA N-acyltransferases (Nat)"/>
    <property type="match status" value="1"/>
</dbReference>
<evidence type="ECO:0000313" key="3">
    <source>
        <dbReference type="Proteomes" id="UP000187251"/>
    </source>
</evidence>
<feature type="domain" description="N-acetyltransferase" evidence="1">
    <location>
        <begin position="6"/>
        <end position="156"/>
    </location>
</feature>
<dbReference type="InterPro" id="IPR016181">
    <property type="entry name" value="Acyl_CoA_acyltransferase"/>
</dbReference>
<name>A0A1R1JYU1_ALCXX</name>
<dbReference type="CDD" id="cd04301">
    <property type="entry name" value="NAT_SF"/>
    <property type="match status" value="1"/>
</dbReference>
<comment type="caution">
    <text evidence="2">The sequence shown here is derived from an EMBL/GenBank/DDBJ whole genome shotgun (WGS) entry which is preliminary data.</text>
</comment>
<dbReference type="InterPro" id="IPR052523">
    <property type="entry name" value="Trichothecene_AcTrans"/>
</dbReference>
<keyword evidence="2" id="KW-0808">Transferase</keyword>
<dbReference type="PANTHER" id="PTHR42791">
    <property type="entry name" value="GNAT FAMILY ACETYLTRANSFERASE"/>
    <property type="match status" value="1"/>
</dbReference>
<dbReference type="PANTHER" id="PTHR42791:SF1">
    <property type="entry name" value="N-ACETYLTRANSFERASE DOMAIN-CONTAINING PROTEIN"/>
    <property type="match status" value="1"/>
</dbReference>
<dbReference type="EMBL" id="MJMN01000002">
    <property type="protein sequence ID" value="OMG92362.1"/>
    <property type="molecule type" value="Genomic_DNA"/>
</dbReference>
<dbReference type="Proteomes" id="UP000187251">
    <property type="component" value="Unassembled WGS sequence"/>
</dbReference>
<reference evidence="2 3" key="1">
    <citation type="submission" date="2016-09" db="EMBL/GenBank/DDBJ databases">
        <title>Phylogenomics of Achromobacter.</title>
        <authorList>
            <person name="Jeukens J."/>
            <person name="Freschi L."/>
            <person name="Vincent A.T."/>
            <person name="Emond-Rheault J.-G."/>
            <person name="Kukavica-Ibrulj I."/>
            <person name="Charette S.J."/>
            <person name="Levesque R.C."/>
        </authorList>
    </citation>
    <scope>NUCLEOTIDE SEQUENCE [LARGE SCALE GENOMIC DNA]</scope>
    <source>
        <strain evidence="2 3">AUS488</strain>
    </source>
</reference>
<dbReference type="Gene3D" id="3.40.630.30">
    <property type="match status" value="1"/>
</dbReference>
<gene>
    <name evidence="2" type="ORF">BIZ92_06620</name>
</gene>
<proteinExistence type="predicted"/>
<dbReference type="PROSITE" id="PS51186">
    <property type="entry name" value="GNAT"/>
    <property type="match status" value="1"/>
</dbReference>
<dbReference type="Pfam" id="PF13673">
    <property type="entry name" value="Acetyltransf_10"/>
    <property type="match status" value="1"/>
</dbReference>
<evidence type="ECO:0000259" key="1">
    <source>
        <dbReference type="PROSITE" id="PS51186"/>
    </source>
</evidence>